<dbReference type="eggNOG" id="ENOG502S7VH">
    <property type="taxonomic scope" value="Eukaryota"/>
</dbReference>
<comment type="caution">
    <text evidence="11">The sequence shown here is derived from an EMBL/GenBank/DDBJ whole genome shotgun (WGS) entry which is preliminary data.</text>
</comment>
<evidence type="ECO:0000256" key="3">
    <source>
        <dbReference type="ARBA" id="ARBA00008305"/>
    </source>
</evidence>
<evidence type="ECO:0000256" key="9">
    <source>
        <dbReference type="ARBA" id="ARBA00022840"/>
    </source>
</evidence>
<dbReference type="HOGENOM" id="CLU_031304_0_0_1"/>
<gene>
    <name evidence="11" type="ORF">PNEG_01843</name>
</gene>
<dbReference type="Pfam" id="PF06090">
    <property type="entry name" value="Ins_P5_2-kin"/>
    <property type="match status" value="2"/>
</dbReference>
<evidence type="ECO:0000256" key="7">
    <source>
        <dbReference type="ARBA" id="ARBA00022741"/>
    </source>
</evidence>
<evidence type="ECO:0000256" key="4">
    <source>
        <dbReference type="ARBA" id="ARBA00012023"/>
    </source>
</evidence>
<dbReference type="PANTHER" id="PTHR14456">
    <property type="entry name" value="INOSITOL POLYPHOSPHATE KINASE 1"/>
    <property type="match status" value="1"/>
</dbReference>
<keyword evidence="7 10" id="KW-0547">Nucleotide-binding</keyword>
<dbReference type="GO" id="GO:0035299">
    <property type="term" value="F:inositol-1,3,4,5,6-pentakisphosphate 2-kinase activity"/>
    <property type="evidence" value="ECO:0007669"/>
    <property type="project" value="UniProtKB-EC"/>
</dbReference>
<evidence type="ECO:0000256" key="10">
    <source>
        <dbReference type="RuleBase" id="RU364126"/>
    </source>
</evidence>
<organism evidence="11 12">
    <name type="scientific">Pneumocystis murina (strain B123)</name>
    <name type="common">Mouse pneumocystis pneumonia agent</name>
    <name type="synonym">Pneumocystis carinii f. sp. muris</name>
    <dbReference type="NCBI Taxonomy" id="1069680"/>
    <lineage>
        <taxon>Eukaryota</taxon>
        <taxon>Fungi</taxon>
        <taxon>Dikarya</taxon>
        <taxon>Ascomycota</taxon>
        <taxon>Taphrinomycotina</taxon>
        <taxon>Pneumocystomycetes</taxon>
        <taxon>Pneumocystaceae</taxon>
        <taxon>Pneumocystis</taxon>
    </lineage>
</organism>
<dbReference type="GO" id="GO:0005634">
    <property type="term" value="C:nucleus"/>
    <property type="evidence" value="ECO:0007669"/>
    <property type="project" value="TreeGrafter"/>
</dbReference>
<evidence type="ECO:0000256" key="2">
    <source>
        <dbReference type="ARBA" id="ARBA00003979"/>
    </source>
</evidence>
<dbReference type="InterPro" id="IPR009286">
    <property type="entry name" value="Ins_P5_2-kin"/>
</dbReference>
<evidence type="ECO:0000256" key="5">
    <source>
        <dbReference type="ARBA" id="ARBA00014846"/>
    </source>
</evidence>
<dbReference type="OrthoDB" id="272370at2759"/>
<name>M7NN30_PNEMU</name>
<keyword evidence="8 10" id="KW-0418">Kinase</keyword>
<accession>M7NN30</accession>
<dbReference type="Gene3D" id="3.30.200.110">
    <property type="entry name" value="Inositol-pentakisphosphate 2-kinase, N-lobe"/>
    <property type="match status" value="1"/>
</dbReference>
<dbReference type="GeneID" id="19895537"/>
<keyword evidence="12" id="KW-1185">Reference proteome</keyword>
<comment type="function">
    <text evidence="2">Has kinase activity and phosphorylates inositol-1,3,4,5,6-pentakisphosphate (Ins(1,3,4,5,6)P5) to produce 1,2,3,4,5,6-hexakisphosphate (InsP6), also known as phytate.</text>
</comment>
<dbReference type="AlphaFoldDB" id="M7NN30"/>
<evidence type="ECO:0000256" key="1">
    <source>
        <dbReference type="ARBA" id="ARBA00001774"/>
    </source>
</evidence>
<comment type="domain">
    <text evidence="10">The EXKPK motif is conserved in inositol-pentakisphosphate 2-kinases of both family 1 and 2.</text>
</comment>
<dbReference type="PANTHER" id="PTHR14456:SF2">
    <property type="entry name" value="INOSITOL-PENTAKISPHOSPHATE 2-KINASE"/>
    <property type="match status" value="1"/>
</dbReference>
<dbReference type="EMBL" id="AFWA02000008">
    <property type="protein sequence ID" value="EMR10093.1"/>
    <property type="molecule type" value="Genomic_DNA"/>
</dbReference>
<evidence type="ECO:0000313" key="12">
    <source>
        <dbReference type="Proteomes" id="UP000011958"/>
    </source>
</evidence>
<evidence type="ECO:0000256" key="8">
    <source>
        <dbReference type="ARBA" id="ARBA00022777"/>
    </source>
</evidence>
<keyword evidence="9 10" id="KW-0067">ATP-binding</keyword>
<protein>
    <recommendedName>
        <fullName evidence="5 10">Inositol-pentakisphosphate 2-kinase</fullName>
        <ecNumber evidence="4 10">2.7.1.158</ecNumber>
    </recommendedName>
</protein>
<reference evidence="12" key="1">
    <citation type="journal article" date="2016" name="Nat. Commun.">
        <title>Genome analysis of three Pneumocystis species reveals adaptation mechanisms to life exclusively in mammalian hosts.</title>
        <authorList>
            <person name="Ma L."/>
            <person name="Chen Z."/>
            <person name="Huang D.W."/>
            <person name="Kutty G."/>
            <person name="Ishihara M."/>
            <person name="Wang H."/>
            <person name="Abouelleil A."/>
            <person name="Bishop L."/>
            <person name="Davey E."/>
            <person name="Deng R."/>
            <person name="Deng X."/>
            <person name="Fan L."/>
            <person name="Fantoni G."/>
            <person name="Fitzgerald M."/>
            <person name="Gogineni E."/>
            <person name="Goldberg J.M."/>
            <person name="Handley G."/>
            <person name="Hu X."/>
            <person name="Huber C."/>
            <person name="Jiao X."/>
            <person name="Jones K."/>
            <person name="Levin J.Z."/>
            <person name="Liu Y."/>
            <person name="Macdonald P."/>
            <person name="Melnikov A."/>
            <person name="Raley C."/>
            <person name="Sassi M."/>
            <person name="Sherman B.T."/>
            <person name="Song X."/>
            <person name="Sykes S."/>
            <person name="Tran B."/>
            <person name="Walsh L."/>
            <person name="Xia Y."/>
            <person name="Yang J."/>
            <person name="Young S."/>
            <person name="Zeng Q."/>
            <person name="Zheng X."/>
            <person name="Stephens R."/>
            <person name="Nusbaum C."/>
            <person name="Birren B.W."/>
            <person name="Azadi P."/>
            <person name="Lempicki R.A."/>
            <person name="Cuomo C.A."/>
            <person name="Kovacs J.A."/>
        </authorList>
    </citation>
    <scope>NUCLEOTIDE SEQUENCE [LARGE SCALE GENOMIC DNA]</scope>
    <source>
        <strain evidence="12">B123</strain>
    </source>
</reference>
<comment type="similarity">
    <text evidence="3">Belongs to the IPK1 type 1 family.</text>
</comment>
<dbReference type="Proteomes" id="UP000011958">
    <property type="component" value="Unassembled WGS sequence"/>
</dbReference>
<evidence type="ECO:0000256" key="6">
    <source>
        <dbReference type="ARBA" id="ARBA00022679"/>
    </source>
</evidence>
<dbReference type="EC" id="2.7.1.158" evidence="4 10"/>
<dbReference type="RefSeq" id="XP_007873815.1">
    <property type="nucleotide sequence ID" value="XM_007875624.1"/>
</dbReference>
<keyword evidence="6 10" id="KW-0808">Transferase</keyword>
<dbReference type="GO" id="GO:0032958">
    <property type="term" value="P:inositol phosphate biosynthetic process"/>
    <property type="evidence" value="ECO:0007669"/>
    <property type="project" value="TreeGrafter"/>
</dbReference>
<evidence type="ECO:0000313" key="11">
    <source>
        <dbReference type="EMBL" id="EMR10093.1"/>
    </source>
</evidence>
<comment type="function">
    <text evidence="10">Phosphorylates Ins(1,3,4,5,6)P5 at position 2 to form Ins(1,2,3,4,5,6)P6 (InsP6 or phytate).</text>
</comment>
<dbReference type="VEuPathDB" id="FungiDB:PNEG_01843"/>
<dbReference type="InterPro" id="IPR043001">
    <property type="entry name" value="IP5_2-K_N_lobe"/>
</dbReference>
<dbReference type="GO" id="GO:0005524">
    <property type="term" value="F:ATP binding"/>
    <property type="evidence" value="ECO:0007669"/>
    <property type="project" value="UniProtKB-KW"/>
</dbReference>
<comment type="catalytic activity">
    <reaction evidence="1 10">
        <text>1D-myo-inositol 1,3,4,5,6-pentakisphosphate + ATP = 1D-myo-inositol hexakisphosphate + ADP + H(+)</text>
        <dbReference type="Rhea" id="RHEA:20313"/>
        <dbReference type="ChEBI" id="CHEBI:15378"/>
        <dbReference type="ChEBI" id="CHEBI:30616"/>
        <dbReference type="ChEBI" id="CHEBI:57733"/>
        <dbReference type="ChEBI" id="CHEBI:58130"/>
        <dbReference type="ChEBI" id="CHEBI:456216"/>
        <dbReference type="EC" id="2.7.1.158"/>
    </reaction>
</comment>
<proteinExistence type="inferred from homology"/>
<dbReference type="STRING" id="1069680.M7NN30"/>
<sequence>MNINRLKKINPDDWAYFSEGNRNIIFKYTGNDSFFINKVLRIKKMHHPVSTLENINFIQRVVTPLFHEPFDRYILTIEPIVLENVSLKIFNIYLTQKNKRKKKYENTLLDINETHAILLRDLSSDFPKSTIEFKPKWLTQSMLAPNGWKSCRTCALRRFRGDLTTNGIRYCPLDLASGNKVRIQKSVRAILIKNHIYNQNIETNLTLYFQHSQLIDHLKYLQTSSPRALSMTFCDCTIYVIFLHEEVFDIKILDLDCKPETKVEYWDKTEGQLINENWYLGRGMIDNEEPCTL</sequence>